<proteinExistence type="inferred from homology"/>
<evidence type="ECO:0000313" key="9">
    <source>
        <dbReference type="EMBL" id="CAA7396659.1"/>
    </source>
</evidence>
<name>A0A7I8KFU6_SPIIN</name>
<feature type="domain" description="Trigger factor ribosome-binding bacterial" evidence="8">
    <location>
        <begin position="105"/>
        <end position="218"/>
    </location>
</feature>
<keyword evidence="5" id="KW-0143">Chaperone</keyword>
<dbReference type="Gene3D" id="3.30.70.1050">
    <property type="entry name" value="Trigger factor ribosome-binding domain"/>
    <property type="match status" value="1"/>
</dbReference>
<evidence type="ECO:0000313" key="10">
    <source>
        <dbReference type="Proteomes" id="UP000663760"/>
    </source>
</evidence>
<dbReference type="OrthoDB" id="1881930at2759"/>
<dbReference type="EMBL" id="LR746268">
    <property type="protein sequence ID" value="CAA7396659.1"/>
    <property type="molecule type" value="Genomic_DNA"/>
</dbReference>
<dbReference type="Pfam" id="PF05697">
    <property type="entry name" value="Trigger_N"/>
    <property type="match status" value="1"/>
</dbReference>
<evidence type="ECO:0000256" key="1">
    <source>
        <dbReference type="ARBA" id="ARBA00000971"/>
    </source>
</evidence>
<evidence type="ECO:0000256" key="2">
    <source>
        <dbReference type="ARBA" id="ARBA00005464"/>
    </source>
</evidence>
<gene>
    <name evidence="9" type="ORF">SI8410_05007322</name>
</gene>
<dbReference type="GO" id="GO:0003755">
    <property type="term" value="F:peptidyl-prolyl cis-trans isomerase activity"/>
    <property type="evidence" value="ECO:0007669"/>
    <property type="project" value="UniProtKB-KW"/>
</dbReference>
<keyword evidence="10" id="KW-1185">Reference proteome</keyword>
<dbReference type="PANTHER" id="PTHR30560:SF5">
    <property type="entry name" value="OS09G0515400 PROTEIN"/>
    <property type="match status" value="1"/>
</dbReference>
<accession>A0A7I8KFU6</accession>
<keyword evidence="6" id="KW-0413">Isomerase</keyword>
<evidence type="ECO:0000256" key="6">
    <source>
        <dbReference type="ARBA" id="ARBA00023235"/>
    </source>
</evidence>
<evidence type="ECO:0000256" key="4">
    <source>
        <dbReference type="ARBA" id="ARBA00023110"/>
    </source>
</evidence>
<sequence length="226" mass="25509">MRIFLLFQTKKTFGAEEIRQNGLNSENVTPFPSLLTESSWSPNETEVWKWVRKIYLGKLSLYITRKKHRMRLVACSKTPHLHEVASSSSSFEGFTVIARISANGDVKLKIDVSGSKTQVIFDDVFSRLVAAAQPIPGFRRLKGGKTPDIPKDILMHLLGPSKVNKQSIQKIINTTVAEYVEKEGLKVTRDLKVDETFEELEAVFKPGEAFAFNATIRLLETDKKKP</sequence>
<dbReference type="GO" id="GO:0043022">
    <property type="term" value="F:ribosome binding"/>
    <property type="evidence" value="ECO:0007669"/>
    <property type="project" value="TreeGrafter"/>
</dbReference>
<dbReference type="InterPro" id="IPR036611">
    <property type="entry name" value="Trigger_fac_ribosome-bd_sf"/>
</dbReference>
<dbReference type="PANTHER" id="PTHR30560">
    <property type="entry name" value="TRIGGER FACTOR CHAPERONE AND PEPTIDYL-PROLYL CIS/TRANS ISOMERASE"/>
    <property type="match status" value="1"/>
</dbReference>
<dbReference type="FunFam" id="3.30.70.1050:FF:000004">
    <property type="entry name" value="Trigger factor"/>
    <property type="match status" value="1"/>
</dbReference>
<comment type="function">
    <text evidence="7">Involved in protein export. Acts as a chaperone by maintaining the newly synthesized protein in an open conformation. Functions as a peptidyl-prolyl cis-trans isomerase.</text>
</comment>
<reference evidence="9" key="1">
    <citation type="submission" date="2020-02" db="EMBL/GenBank/DDBJ databases">
        <authorList>
            <person name="Scholz U."/>
            <person name="Mascher M."/>
            <person name="Fiebig A."/>
        </authorList>
    </citation>
    <scope>NUCLEOTIDE SEQUENCE</scope>
</reference>
<dbReference type="Proteomes" id="UP000663760">
    <property type="component" value="Chromosome 5"/>
</dbReference>
<dbReference type="EC" id="5.2.1.8" evidence="3"/>
<dbReference type="InterPro" id="IPR008881">
    <property type="entry name" value="Trigger_fac_ribosome-bd_bac"/>
</dbReference>
<evidence type="ECO:0000256" key="3">
    <source>
        <dbReference type="ARBA" id="ARBA00013194"/>
    </source>
</evidence>
<dbReference type="GO" id="GO:0051083">
    <property type="term" value="P:'de novo' cotranslational protein folding"/>
    <property type="evidence" value="ECO:0007669"/>
    <property type="project" value="TreeGrafter"/>
</dbReference>
<dbReference type="InterPro" id="IPR005215">
    <property type="entry name" value="Trig_fac"/>
</dbReference>
<evidence type="ECO:0000259" key="8">
    <source>
        <dbReference type="Pfam" id="PF05697"/>
    </source>
</evidence>
<dbReference type="GO" id="GO:0044183">
    <property type="term" value="F:protein folding chaperone"/>
    <property type="evidence" value="ECO:0007669"/>
    <property type="project" value="TreeGrafter"/>
</dbReference>
<dbReference type="GO" id="GO:0015031">
    <property type="term" value="P:protein transport"/>
    <property type="evidence" value="ECO:0007669"/>
    <property type="project" value="InterPro"/>
</dbReference>
<dbReference type="GO" id="GO:0043335">
    <property type="term" value="P:protein unfolding"/>
    <property type="evidence" value="ECO:0007669"/>
    <property type="project" value="TreeGrafter"/>
</dbReference>
<evidence type="ECO:0000256" key="7">
    <source>
        <dbReference type="ARBA" id="ARBA00024849"/>
    </source>
</evidence>
<protein>
    <recommendedName>
        <fullName evidence="3">peptidylprolyl isomerase</fullName>
        <ecNumber evidence="3">5.2.1.8</ecNumber>
    </recommendedName>
</protein>
<comment type="catalytic activity">
    <reaction evidence="1">
        <text>[protein]-peptidylproline (omega=180) = [protein]-peptidylproline (omega=0)</text>
        <dbReference type="Rhea" id="RHEA:16237"/>
        <dbReference type="Rhea" id="RHEA-COMP:10747"/>
        <dbReference type="Rhea" id="RHEA-COMP:10748"/>
        <dbReference type="ChEBI" id="CHEBI:83833"/>
        <dbReference type="ChEBI" id="CHEBI:83834"/>
        <dbReference type="EC" id="5.2.1.8"/>
    </reaction>
</comment>
<evidence type="ECO:0000256" key="5">
    <source>
        <dbReference type="ARBA" id="ARBA00023186"/>
    </source>
</evidence>
<comment type="similarity">
    <text evidence="2">Belongs to the FKBP-type PPIase family. Tig subfamily.</text>
</comment>
<keyword evidence="4" id="KW-0697">Rotamase</keyword>
<organism evidence="9 10">
    <name type="scientific">Spirodela intermedia</name>
    <name type="common">Intermediate duckweed</name>
    <dbReference type="NCBI Taxonomy" id="51605"/>
    <lineage>
        <taxon>Eukaryota</taxon>
        <taxon>Viridiplantae</taxon>
        <taxon>Streptophyta</taxon>
        <taxon>Embryophyta</taxon>
        <taxon>Tracheophyta</taxon>
        <taxon>Spermatophyta</taxon>
        <taxon>Magnoliopsida</taxon>
        <taxon>Liliopsida</taxon>
        <taxon>Araceae</taxon>
        <taxon>Lemnoideae</taxon>
        <taxon>Spirodela</taxon>
    </lineage>
</organism>
<dbReference type="SUPFAM" id="SSF102735">
    <property type="entry name" value="Trigger factor ribosome-binding domain"/>
    <property type="match status" value="1"/>
</dbReference>
<dbReference type="AlphaFoldDB" id="A0A7I8KFU6"/>